<reference evidence="6 7" key="1">
    <citation type="submission" date="2023-03" db="EMBL/GenBank/DDBJ databases">
        <title>Novel Species.</title>
        <authorList>
            <person name="Ma S."/>
        </authorList>
    </citation>
    <scope>NUCLEOTIDE SEQUENCE [LARGE SCALE GENOMIC DNA]</scope>
    <source>
        <strain evidence="6 7">LIND6LT2</strain>
    </source>
</reference>
<evidence type="ECO:0000256" key="4">
    <source>
        <dbReference type="PROSITE-ProRule" id="PRU01161"/>
    </source>
</evidence>
<keyword evidence="1 4" id="KW-0378">Hydrolase</keyword>
<feature type="active site" description="Proton acceptor" evidence="4">
    <location>
        <position position="185"/>
    </location>
</feature>
<keyword evidence="7" id="KW-1185">Reference proteome</keyword>
<gene>
    <name evidence="6" type="ORF">QBE51_00725</name>
</gene>
<keyword evidence="3 4" id="KW-0443">Lipid metabolism</keyword>
<dbReference type="SUPFAM" id="SSF52151">
    <property type="entry name" value="FabD/lysophospholipase-like"/>
    <property type="match status" value="1"/>
</dbReference>
<dbReference type="EMBL" id="CP121687">
    <property type="protein sequence ID" value="WZL70082.1"/>
    <property type="molecule type" value="Genomic_DNA"/>
</dbReference>
<feature type="short sequence motif" description="GXSXG" evidence="4">
    <location>
        <begin position="36"/>
        <end position="40"/>
    </location>
</feature>
<accession>A0ABZ2Y7X8</accession>
<name>A0ABZ2Y7X8_9FIRM</name>
<dbReference type="PANTHER" id="PTHR14226">
    <property type="entry name" value="NEUROPATHY TARGET ESTERASE/SWISS CHEESE D.MELANOGASTER"/>
    <property type="match status" value="1"/>
</dbReference>
<proteinExistence type="predicted"/>
<feature type="short sequence motif" description="GXGXXG" evidence="4">
    <location>
        <begin position="9"/>
        <end position="14"/>
    </location>
</feature>
<evidence type="ECO:0000313" key="6">
    <source>
        <dbReference type="EMBL" id="WZL70082.1"/>
    </source>
</evidence>
<dbReference type="InterPro" id="IPR016035">
    <property type="entry name" value="Acyl_Trfase/lysoPLipase"/>
</dbReference>
<dbReference type="InterPro" id="IPR002641">
    <property type="entry name" value="PNPLA_dom"/>
</dbReference>
<dbReference type="Proteomes" id="UP001486565">
    <property type="component" value="Chromosome"/>
</dbReference>
<evidence type="ECO:0000256" key="3">
    <source>
        <dbReference type="ARBA" id="ARBA00023098"/>
    </source>
</evidence>
<feature type="domain" description="PNPLA" evidence="5">
    <location>
        <begin position="5"/>
        <end position="198"/>
    </location>
</feature>
<feature type="short sequence motif" description="DGA/G" evidence="4">
    <location>
        <begin position="185"/>
        <end position="187"/>
    </location>
</feature>
<dbReference type="PROSITE" id="PS51635">
    <property type="entry name" value="PNPLA"/>
    <property type="match status" value="1"/>
</dbReference>
<protein>
    <submittedName>
        <fullName evidence="6">Patatin-like phospholipase family protein</fullName>
    </submittedName>
</protein>
<dbReference type="RefSeq" id="WP_341877046.1">
    <property type="nucleotide sequence ID" value="NZ_CP121687.1"/>
</dbReference>
<feature type="active site" description="Nucleophile" evidence="4">
    <location>
        <position position="38"/>
    </location>
</feature>
<evidence type="ECO:0000313" key="7">
    <source>
        <dbReference type="Proteomes" id="UP001486565"/>
    </source>
</evidence>
<dbReference type="Pfam" id="PF01734">
    <property type="entry name" value="Patatin"/>
    <property type="match status" value="1"/>
</dbReference>
<organism evidence="6 7">
    <name type="scientific">Defluviitalea saccharophila</name>
    <dbReference type="NCBI Taxonomy" id="879970"/>
    <lineage>
        <taxon>Bacteria</taxon>
        <taxon>Bacillati</taxon>
        <taxon>Bacillota</taxon>
        <taxon>Clostridia</taxon>
        <taxon>Lachnospirales</taxon>
        <taxon>Defluviitaleaceae</taxon>
        <taxon>Defluviitalea</taxon>
    </lineage>
</organism>
<sequence>MKIGLALSGGGVRGMSHIGAMKALIENGIRPDLVAGASAGAIVAGLYGYGYEPEEIETIIKNNVFRIIDIDYLQMICTLLNLRQIKTRGLSGLIKGQRLEKILRYYTDNIKIKNTKIPVAISATRVQNGDSFYFVSDRSSLTDETKIKYVDDISLCDAIRASISFPALFQPKDILYQGEIVSLMDGGVVDNIPIRVLQKMGADVVIGINLGYNGRMDRDIDSFIEIGEQAIAIMSYMITKKEYSCRERSIYIYNPEIWDISLLELSAIDECIEKGYEAMKKHIIPIKQKLRI</sequence>
<dbReference type="Gene3D" id="3.40.1090.10">
    <property type="entry name" value="Cytosolic phospholipase A2 catalytic domain"/>
    <property type="match status" value="1"/>
</dbReference>
<evidence type="ECO:0000256" key="1">
    <source>
        <dbReference type="ARBA" id="ARBA00022801"/>
    </source>
</evidence>
<dbReference type="PANTHER" id="PTHR14226:SF29">
    <property type="entry name" value="NEUROPATHY TARGET ESTERASE SWS"/>
    <property type="match status" value="1"/>
</dbReference>
<evidence type="ECO:0000256" key="2">
    <source>
        <dbReference type="ARBA" id="ARBA00022963"/>
    </source>
</evidence>
<keyword evidence="2 4" id="KW-0442">Lipid degradation</keyword>
<dbReference type="InterPro" id="IPR050301">
    <property type="entry name" value="NTE"/>
</dbReference>
<evidence type="ECO:0000259" key="5">
    <source>
        <dbReference type="PROSITE" id="PS51635"/>
    </source>
</evidence>